<accession>A0A7R9K9Y7</accession>
<reference evidence="1" key="1">
    <citation type="submission" date="2020-11" db="EMBL/GenBank/DDBJ databases">
        <authorList>
            <person name="Tran Van P."/>
        </authorList>
    </citation>
    <scope>NUCLEOTIDE SEQUENCE</scope>
</reference>
<dbReference type="EMBL" id="OE854381">
    <property type="protein sequence ID" value="CAD7616527.1"/>
    <property type="molecule type" value="Genomic_DNA"/>
</dbReference>
<protein>
    <submittedName>
        <fullName evidence="1">Uncharacterized protein</fullName>
    </submittedName>
</protein>
<dbReference type="AlphaFoldDB" id="A0A7R9K9Y7"/>
<gene>
    <name evidence="1" type="ORF">TGEB3V08_LOCUS11697</name>
</gene>
<name>A0A7R9K9Y7_TIMGE</name>
<organism evidence="1">
    <name type="scientific">Timema genevievae</name>
    <name type="common">Walking stick</name>
    <dbReference type="NCBI Taxonomy" id="629358"/>
    <lineage>
        <taxon>Eukaryota</taxon>
        <taxon>Metazoa</taxon>
        <taxon>Ecdysozoa</taxon>
        <taxon>Arthropoda</taxon>
        <taxon>Hexapoda</taxon>
        <taxon>Insecta</taxon>
        <taxon>Pterygota</taxon>
        <taxon>Neoptera</taxon>
        <taxon>Polyneoptera</taxon>
        <taxon>Phasmatodea</taxon>
        <taxon>Timematodea</taxon>
        <taxon>Timematoidea</taxon>
        <taxon>Timematidae</taxon>
        <taxon>Timema</taxon>
    </lineage>
</organism>
<sequence>MEKCKYYLHLPRSVQRNCTCVRYTLAGRYYAGPGNWRRQTPVPEGPIAATDRCTWCWRSGGLPIPTRRGPWPVWSNERTDSTED</sequence>
<evidence type="ECO:0000313" key="1">
    <source>
        <dbReference type="EMBL" id="CAD7616527.1"/>
    </source>
</evidence>
<proteinExistence type="predicted"/>